<organism evidence="1 2">
    <name type="scientific">Leucogyrophana mollusca</name>
    <dbReference type="NCBI Taxonomy" id="85980"/>
    <lineage>
        <taxon>Eukaryota</taxon>
        <taxon>Fungi</taxon>
        <taxon>Dikarya</taxon>
        <taxon>Basidiomycota</taxon>
        <taxon>Agaricomycotina</taxon>
        <taxon>Agaricomycetes</taxon>
        <taxon>Agaricomycetidae</taxon>
        <taxon>Boletales</taxon>
        <taxon>Boletales incertae sedis</taxon>
        <taxon>Leucogyrophana</taxon>
    </lineage>
</organism>
<accession>A0ACB8BCA5</accession>
<proteinExistence type="predicted"/>
<dbReference type="Proteomes" id="UP000790709">
    <property type="component" value="Unassembled WGS sequence"/>
</dbReference>
<protein>
    <submittedName>
        <fullName evidence="1">Uncharacterized protein</fullName>
    </submittedName>
</protein>
<evidence type="ECO:0000313" key="1">
    <source>
        <dbReference type="EMBL" id="KAH7923430.1"/>
    </source>
</evidence>
<gene>
    <name evidence="1" type="ORF">BV22DRAFT_1015396</name>
</gene>
<sequence length="183" mass="20742">MLNRGCGVFLALHFQRHLVVKRRNVFHELTRNIQVEPSAFASGAAVNAMLKEMEELFAARFERGDKKRALNRLRVGPTQKSHHFSTFRSGMWLGLAAPAVVAGFILCESPAMCPLRHTVTILYRVLTCPATGFQEDTRQDLPAWNILLFIYSILLIPTLFVLLIGLNVLVWAQERINYAFIFG</sequence>
<name>A0ACB8BCA5_9AGAM</name>
<dbReference type="EMBL" id="MU266452">
    <property type="protein sequence ID" value="KAH7923430.1"/>
    <property type="molecule type" value="Genomic_DNA"/>
</dbReference>
<reference evidence="1" key="1">
    <citation type="journal article" date="2021" name="New Phytol.">
        <title>Evolutionary innovations through gain and loss of genes in the ectomycorrhizal Boletales.</title>
        <authorList>
            <person name="Wu G."/>
            <person name="Miyauchi S."/>
            <person name="Morin E."/>
            <person name="Kuo A."/>
            <person name="Drula E."/>
            <person name="Varga T."/>
            <person name="Kohler A."/>
            <person name="Feng B."/>
            <person name="Cao Y."/>
            <person name="Lipzen A."/>
            <person name="Daum C."/>
            <person name="Hundley H."/>
            <person name="Pangilinan J."/>
            <person name="Johnson J."/>
            <person name="Barry K."/>
            <person name="LaButti K."/>
            <person name="Ng V."/>
            <person name="Ahrendt S."/>
            <person name="Min B."/>
            <person name="Choi I.G."/>
            <person name="Park H."/>
            <person name="Plett J.M."/>
            <person name="Magnuson J."/>
            <person name="Spatafora J.W."/>
            <person name="Nagy L.G."/>
            <person name="Henrissat B."/>
            <person name="Grigoriev I.V."/>
            <person name="Yang Z.L."/>
            <person name="Xu J."/>
            <person name="Martin F.M."/>
        </authorList>
    </citation>
    <scope>NUCLEOTIDE SEQUENCE</scope>
    <source>
        <strain evidence="1">KUC20120723A-06</strain>
    </source>
</reference>
<evidence type="ECO:0000313" key="2">
    <source>
        <dbReference type="Proteomes" id="UP000790709"/>
    </source>
</evidence>
<comment type="caution">
    <text evidence="1">The sequence shown here is derived from an EMBL/GenBank/DDBJ whole genome shotgun (WGS) entry which is preliminary data.</text>
</comment>
<keyword evidence="2" id="KW-1185">Reference proteome</keyword>